<comment type="caution">
    <text evidence="2">The sequence shown here is derived from an EMBL/GenBank/DDBJ whole genome shotgun (WGS) entry which is preliminary data.</text>
</comment>
<organism evidence="2 3">
    <name type="scientific">Emericellopsis atlantica</name>
    <dbReference type="NCBI Taxonomy" id="2614577"/>
    <lineage>
        <taxon>Eukaryota</taxon>
        <taxon>Fungi</taxon>
        <taxon>Dikarya</taxon>
        <taxon>Ascomycota</taxon>
        <taxon>Pezizomycotina</taxon>
        <taxon>Sordariomycetes</taxon>
        <taxon>Hypocreomycetidae</taxon>
        <taxon>Hypocreales</taxon>
        <taxon>Bionectriaceae</taxon>
        <taxon>Emericellopsis</taxon>
    </lineage>
</organism>
<reference evidence="2" key="1">
    <citation type="journal article" date="2021" name="IMA Fungus">
        <title>Genomic characterization of three marine fungi, including Emericellopsis atlantica sp. nov. with signatures of a generalist lifestyle and marine biomass degradation.</title>
        <authorList>
            <person name="Hagestad O.C."/>
            <person name="Hou L."/>
            <person name="Andersen J.H."/>
            <person name="Hansen E.H."/>
            <person name="Altermark B."/>
            <person name="Li C."/>
            <person name="Kuhnert E."/>
            <person name="Cox R.J."/>
            <person name="Crous P.W."/>
            <person name="Spatafora J.W."/>
            <person name="Lail K."/>
            <person name="Amirebrahimi M."/>
            <person name="Lipzen A."/>
            <person name="Pangilinan J."/>
            <person name="Andreopoulos W."/>
            <person name="Hayes R.D."/>
            <person name="Ng V."/>
            <person name="Grigoriev I.V."/>
            <person name="Jackson S.A."/>
            <person name="Sutton T.D.S."/>
            <person name="Dobson A.D.W."/>
            <person name="Rama T."/>
        </authorList>
    </citation>
    <scope>NUCLEOTIDE SEQUENCE</scope>
    <source>
        <strain evidence="2">TS7</strain>
    </source>
</reference>
<feature type="signal peptide" evidence="1">
    <location>
        <begin position="1"/>
        <end position="19"/>
    </location>
</feature>
<dbReference type="EMBL" id="MU251242">
    <property type="protein sequence ID" value="KAG9258997.1"/>
    <property type="molecule type" value="Genomic_DNA"/>
</dbReference>
<evidence type="ECO:0000313" key="3">
    <source>
        <dbReference type="Proteomes" id="UP000887229"/>
    </source>
</evidence>
<dbReference type="RefSeq" id="XP_046122921.1">
    <property type="nucleotide sequence ID" value="XM_046262607.1"/>
</dbReference>
<dbReference type="GeneID" id="70293510"/>
<keyword evidence="3" id="KW-1185">Reference proteome</keyword>
<evidence type="ECO:0000256" key="1">
    <source>
        <dbReference type="SAM" id="SignalP"/>
    </source>
</evidence>
<name>A0A9P7ZWG0_9HYPO</name>
<gene>
    <name evidence="2" type="ORF">F5Z01DRAFT_641979</name>
</gene>
<evidence type="ECO:0000313" key="2">
    <source>
        <dbReference type="EMBL" id="KAG9258997.1"/>
    </source>
</evidence>
<accession>A0A9P7ZWG0</accession>
<proteinExistence type="predicted"/>
<keyword evidence="1" id="KW-0732">Signal</keyword>
<protein>
    <submittedName>
        <fullName evidence="2">Uncharacterized protein</fullName>
    </submittedName>
</protein>
<dbReference type="AlphaFoldDB" id="A0A9P7ZWG0"/>
<sequence>MRPSHILAISSAIAVQANTLVPAQGVETTVAVEEYEPLTTHVRHAVPGNSTDIPAHPTAGVINVTGISTTTIAAPTGSGLPSIPDMGAFSQPMKSSMAGLLGFFIVGLVLL</sequence>
<feature type="chain" id="PRO_5040189314" evidence="1">
    <location>
        <begin position="20"/>
        <end position="111"/>
    </location>
</feature>
<dbReference type="Proteomes" id="UP000887229">
    <property type="component" value="Unassembled WGS sequence"/>
</dbReference>